<dbReference type="EMBL" id="JACHOA010000005">
    <property type="protein sequence ID" value="MBB4614411.1"/>
    <property type="molecule type" value="Genomic_DNA"/>
</dbReference>
<dbReference type="InterPro" id="IPR009781">
    <property type="entry name" value="DUF1345"/>
</dbReference>
<feature type="transmembrane region" description="Helical" evidence="1">
    <location>
        <begin position="195"/>
        <end position="215"/>
    </location>
</feature>
<reference evidence="2 3" key="1">
    <citation type="submission" date="2020-08" db="EMBL/GenBank/DDBJ databases">
        <title>Genomic Encyclopedia of Type Strains, Phase IV (KMG-IV): sequencing the most valuable type-strain genomes for metagenomic binning, comparative biology and taxonomic classification.</title>
        <authorList>
            <person name="Goeker M."/>
        </authorList>
    </citation>
    <scope>NUCLEOTIDE SEQUENCE [LARGE SCALE GENOMIC DNA]</scope>
    <source>
        <strain evidence="2 3">DSM 17507</strain>
    </source>
</reference>
<evidence type="ECO:0000313" key="2">
    <source>
        <dbReference type="EMBL" id="MBB4614411.1"/>
    </source>
</evidence>
<dbReference type="OrthoDB" id="64737at2"/>
<dbReference type="Pfam" id="PF07077">
    <property type="entry name" value="DUF1345"/>
    <property type="match status" value="1"/>
</dbReference>
<feature type="transmembrane region" description="Helical" evidence="1">
    <location>
        <begin position="114"/>
        <end position="135"/>
    </location>
</feature>
<protein>
    <submittedName>
        <fullName evidence="2">Putative membrane protein</fullName>
    </submittedName>
</protein>
<feature type="transmembrane region" description="Helical" evidence="1">
    <location>
        <begin position="12"/>
        <end position="31"/>
    </location>
</feature>
<keyword evidence="1" id="KW-1133">Transmembrane helix</keyword>
<evidence type="ECO:0000256" key="1">
    <source>
        <dbReference type="SAM" id="Phobius"/>
    </source>
</evidence>
<keyword evidence="3" id="KW-1185">Reference proteome</keyword>
<name>A0A7W7ACJ0_9SPHN</name>
<dbReference type="Proteomes" id="UP000538566">
    <property type="component" value="Unassembled WGS sequence"/>
</dbReference>
<feature type="transmembrane region" description="Helical" evidence="1">
    <location>
        <begin position="43"/>
        <end position="63"/>
    </location>
</feature>
<sequence length="216" mass="23066">MARGGATLGNRLAPPRFVLFLVVLVAGFFGFRHFSAAQSITDAAAMGFDLAAVVFLLSLIPLLRDSGVAEIRRHAADNDANRLFVLAITTIVTMVVLAAIAAELPRASGGDSVALAKLIGTLALTWLFANTVYALHYAHLYYSAHDGADSAGIEFPGTKTPDYLDFAYFSFTLGMTFQTSDTEITSRSIRRIATLHSLAAFVFNIGVIAFTINALG</sequence>
<organism evidence="2 3">
    <name type="scientific">Novosphingobium taihuense</name>
    <dbReference type="NCBI Taxonomy" id="260085"/>
    <lineage>
        <taxon>Bacteria</taxon>
        <taxon>Pseudomonadati</taxon>
        <taxon>Pseudomonadota</taxon>
        <taxon>Alphaproteobacteria</taxon>
        <taxon>Sphingomonadales</taxon>
        <taxon>Sphingomonadaceae</taxon>
        <taxon>Novosphingobium</taxon>
    </lineage>
</organism>
<evidence type="ECO:0000313" key="3">
    <source>
        <dbReference type="Proteomes" id="UP000538566"/>
    </source>
</evidence>
<proteinExistence type="predicted"/>
<dbReference type="AlphaFoldDB" id="A0A7W7ACJ0"/>
<feature type="transmembrane region" description="Helical" evidence="1">
    <location>
        <begin position="83"/>
        <end position="102"/>
    </location>
</feature>
<keyword evidence="1" id="KW-0472">Membrane</keyword>
<comment type="caution">
    <text evidence="2">The sequence shown here is derived from an EMBL/GenBank/DDBJ whole genome shotgun (WGS) entry which is preliminary data.</text>
</comment>
<accession>A0A7W7ACJ0</accession>
<dbReference type="RefSeq" id="WP_144904874.1">
    <property type="nucleotide sequence ID" value="NZ_JACHOA010000005.1"/>
</dbReference>
<gene>
    <name evidence="2" type="ORF">GGR37_002698</name>
</gene>
<keyword evidence="1" id="KW-0812">Transmembrane</keyword>